<keyword evidence="1" id="KW-1277">Toxin-antitoxin system</keyword>
<organism evidence="2 3">
    <name type="scientific">Roseibium marinum</name>
    <dbReference type="NCBI Taxonomy" id="281252"/>
    <lineage>
        <taxon>Bacteria</taxon>
        <taxon>Pseudomonadati</taxon>
        <taxon>Pseudomonadota</taxon>
        <taxon>Alphaproteobacteria</taxon>
        <taxon>Hyphomicrobiales</taxon>
        <taxon>Stappiaceae</taxon>
        <taxon>Roseibium</taxon>
    </lineage>
</organism>
<accession>A0A2S3UVC0</accession>
<sequence>MPPKYKLKTSLSAERDLATIYEYGFVQWGEERADLYYDALIDHLQQLRDTPFLYAAVDDIRPGYRRSNCGVHSIYFKVTDTAVEVMAVIGRQEF</sequence>
<dbReference type="EMBL" id="PPCN01000004">
    <property type="protein sequence ID" value="POF31675.1"/>
    <property type="molecule type" value="Genomic_DNA"/>
</dbReference>
<dbReference type="RefSeq" id="WP_170107173.1">
    <property type="nucleotide sequence ID" value="NZ_PPCN01000004.1"/>
</dbReference>
<dbReference type="InterPro" id="IPR035093">
    <property type="entry name" value="RelE/ParE_toxin_dom_sf"/>
</dbReference>
<dbReference type="AlphaFoldDB" id="A0A2S3UVC0"/>
<reference evidence="2 3" key="1">
    <citation type="submission" date="2018-01" db="EMBL/GenBank/DDBJ databases">
        <title>Genomic Encyclopedia of Archaeal and Bacterial Type Strains, Phase II (KMG-II): from individual species to whole genera.</title>
        <authorList>
            <person name="Goeker M."/>
        </authorList>
    </citation>
    <scope>NUCLEOTIDE SEQUENCE [LARGE SCALE GENOMIC DNA]</scope>
    <source>
        <strain evidence="2 3">DSM 17023</strain>
    </source>
</reference>
<name>A0A2S3UVC0_9HYPH</name>
<dbReference type="Pfam" id="PF05016">
    <property type="entry name" value="ParE_toxin"/>
    <property type="match status" value="1"/>
</dbReference>
<dbReference type="Proteomes" id="UP000236959">
    <property type="component" value="Unassembled WGS sequence"/>
</dbReference>
<comment type="caution">
    <text evidence="2">The sequence shown here is derived from an EMBL/GenBank/DDBJ whole genome shotgun (WGS) entry which is preliminary data.</text>
</comment>
<dbReference type="InterPro" id="IPR007712">
    <property type="entry name" value="RelE/ParE_toxin"/>
</dbReference>
<proteinExistence type="predicted"/>
<protein>
    <submittedName>
        <fullName evidence="2">Toxin ParE1/3/4</fullName>
    </submittedName>
</protein>
<evidence type="ECO:0000256" key="1">
    <source>
        <dbReference type="ARBA" id="ARBA00022649"/>
    </source>
</evidence>
<dbReference type="Gene3D" id="3.30.2310.20">
    <property type="entry name" value="RelE-like"/>
    <property type="match status" value="1"/>
</dbReference>
<keyword evidence="3" id="KW-1185">Reference proteome</keyword>
<gene>
    <name evidence="2" type="ORF">CLV41_104245</name>
</gene>
<evidence type="ECO:0000313" key="3">
    <source>
        <dbReference type="Proteomes" id="UP000236959"/>
    </source>
</evidence>
<evidence type="ECO:0000313" key="2">
    <source>
        <dbReference type="EMBL" id="POF31675.1"/>
    </source>
</evidence>